<dbReference type="KEGG" id="mphe:HGG69_02070"/>
<dbReference type="EMBL" id="CP051481">
    <property type="protein sequence ID" value="QJG67088.1"/>
    <property type="molecule type" value="Genomic_DNA"/>
</dbReference>
<dbReference type="SUPFAM" id="SSF52266">
    <property type="entry name" value="SGNH hydrolase"/>
    <property type="match status" value="1"/>
</dbReference>
<dbReference type="Gene3D" id="3.40.50.1110">
    <property type="entry name" value="SGNH hydrolase"/>
    <property type="match status" value="1"/>
</dbReference>
<accession>A0A858U8M5</accession>
<evidence type="ECO:0000313" key="2">
    <source>
        <dbReference type="EMBL" id="QJG67088.1"/>
    </source>
</evidence>
<evidence type="ECO:0000313" key="3">
    <source>
        <dbReference type="Proteomes" id="UP000501060"/>
    </source>
</evidence>
<gene>
    <name evidence="2" type="ORF">HGG69_02070</name>
</gene>
<name>A0A858U8M5_9MOLU</name>
<sequence>MEKNKKIKIIVAASLAGLLLIGASVTAGLLVTKKTQDPVVPIEPEINQKRDESTIEGNVRYIAIGDSIGAGFNINFGTDQGGYFNTETKEVEGLSYPSYIAGMLKQANDSTTKLESFTNYSLTGTTLNDWIYLLNPSAFENEELQKVKRQLNFNKQNNKNSNQAITMYGENRISYLFNDFVPTENKFTHFIEELSKANLLTISLGANDFKDETGFINLLNLISSNKIEQKEELTKAYENIKVEGKKAIQNIVSKYKKLIELIRTVNKKININIISYPQPFLKLNPFLDSKFESVSKDITDELMAELNTALKQAASDNAVNFINSYDQELWEKHVQSLAQNPLDIHPSLLGYKKMAQDIFYKMAFDTYEKGKPIALSESFKLTDDKKYKQVIHLKDKKNDELRLFIYGVDELNVDVANNKYTFENSHINKTIIKLFTENKNVDVEKLLLDSINGDAENLNKNIIDRINRVLSYYSLSLEDLPSIQNVLEKLNKDENSALFLQKFAKTLIDTKIFSKLFNAISNDLDKLLDSKYAGAITKQDISKIAKNNLLNIDELYKALKSFMSSEFVKNQTNKKILKQISQALLNEFSNVDFFFKLLPNVFNEKFIGLKIEQTKLKLIIDSFIKINNKMIDNPSQYFNQAPNFNKFIKNIFDNDKEECKTILINLLKVFIENNDLLNKTISKALNNYNSKENKLNEQQIENIRYTVVTYISHMPNEEYFITLSENIIDSMFANINNKNIKFESILLPAVIKSITESYKGNEQNEFIIDLLSFGATDDKYKKGFDEILNIIFNHNFIKDFSATGTNPLTGIDTEKIKTWFINLLNSPIFAKNQYAKDNIKKIILLLLKSNVFKNPLIPQVLSTLSEGNVVNVIYQKMVDLKITDSISKEYEEYKNGLKGFIQDWFDSLILDLLNSEEIFTQLEKSISNVVDNLDKLSDNTVLGIVKKAVKNINILDIKGVLKSLVTTITKDGKTKEKSVKFLHSLLKGFFDIDLNKQQINLLVENISLVLLNAPDSQILSNIIGQVQKADTDSTNTVSEVVQAISKSIIDFVKSNNSLLINDILSLIVARDKNNKINVPIHKWLISLKPLMNNQKINKLIFEKFSIKNKLKQMLNDWKLWKDDFDQETQQSFEKIKSQLIQLIDNNLEDITNDIIIKLVEKIFSDESIKAAENSPSTWFEKYIMTNIANHLSEFINTITTELTTNNDFKDSTIKFAINLAVYYSKEYVSINKTQKDLLIKTITKLFDSILDKNTIKTIFTSLTDGLVKSIKLSNDVTVSEDFLQDFNKQFSTNKLMSQLLLIDFSAIFNKIDSEDIANIIDIIHTNKEKIVGLITKPSTEESKPTEKPEENESQFDIQIILKPLLKSFIPLVKKINNDTNNNQKMSQQIDEILEYLLVKEETKKLFKDKVKSMYDSIKDSIGIEKNKFDSMVDFVFDNVLTTKNTKELITGLLNSFIKDNNDEVQKVETIFDLIKLIIEKNKDKFVTYVKESVDKLLKDSTQQETVIDIIVNVIVKKTEAESIRSDIKDVLKLVINKLTETQIINNVLNSFINSFVNIKLENGNDLTTIDLNPMLSELKYQEFINSENIKPFFEALFKTNINDKLTNIIKFFLTKPSNNNNATISEEDAQSQEPGLKIDFLEIIKSFIDVLDKTADETILQNIADLVQKVAKVFVNNKLDLSSIKQISSASQTKLKTIIEKLIEDQNTKTAIVNILKSFFGNEELKSVKSIEELINELVKSNVDSVVNTLKVSVSETLKSKKQNDILDIIIEFITKQFNKEMDEDTQNSIKNMLKRVLNDFGNFKLLDIVIQELTDILKNTNILLKDFKFNEDIVKKLKEKFTLDHVLELVSSSQNITPVLEKILDADKADNTAVEEVTKLINWILKPNSTENTESNTDEKSSLFETIHKYAKQFNGVLANSNENLKTKIKLLVKNVLKQFIEKIDIESDTIDNNNVILIQKLINNVISLDSVDSLLNNTLIKILTKEIDLSKSKDFNETVKIILNTVKNSMGNDVKQVVNEIVTSQKDSIKEILKNIIEKYIDKKVSNQEENSINLLIDNILGLIKEDKVLAKVIKEILTNLSSVDFELDGKWNVNDIKKSIEKAFALDKIDSYITKDEMGLIINSLFKDINSVNALNDVYKLFRNKLLEMAFKDKEKTTENSNQNITPEPENKNNNLENIIISFIKKANGSLKTDDPAAKNFANWLSELFKDELINFNFNQLQINAPLTPNTLNEIMKSLSKSTVLFESISLIMSDFISVEDSKIQSATTLNEVVKELFKKNADKLSTSLVDVLKLALSDNDNEKLIANDLSEFLIKKYKLNFTKDSAETKTFIDIVSRFLNILPNADFVDKLLTDSIQQAVDIDILNAMQLDNEFFLTWINKILTNIDIEAIITNNIPAAIYKILIPNEELINNDDATNQKQIDKIFNLYKFIREIMQKRTSSSTEENTPNDSSLSLNKDSNKKLENLMLKLITTFNNSLNKDSDSKQYADQKSKIISESIIKIIKDLSKTVDFGKLLGISDSKSNNINTLIQQIAEYKEVSEFVSKLINDLLNSDYTKWKGHKQDSDKKLGNWIQLFIQHEKDYVEKFVLNVFNKFVNTADNSDKIAKTIFALMKVENTTKDEEKLMGDVIKRSLKTIVNTDWFQKKILKRTVYWLEKKAVEFDMSNPGKWVKDAMSKVTSVLGASDATILLQVITDDNESVIKPKEFVKLINVIFEKSNFEDSLVYNSLRKLNMDPDLKKRTNKDALNNITGENIFEALSKLKPSKPEIPKDEKAEWLVTPEGSITTILKTGFALLSKAYYEEKINESSSAFKQRRQKESYKAIYRFMTAVDFVVFEMFFRETNIKDREKDGLVGMLTSNSAIYWVIQEDKAYSVPVNIGLGKLLKNAKIRNEFHSYYNSHKWYKGYSYANESNYKPDNVLYILTTSGFNKNDKSAKGISTDVNFYINNKKLSKREYVLKTIQNGGWAEFMNKSGKTSNNDFSGLNKIKSGQY</sequence>
<feature type="coiled-coil region" evidence="1">
    <location>
        <begin position="674"/>
        <end position="701"/>
    </location>
</feature>
<organism evidence="2 3">
    <name type="scientific">Mycoplasma phocoenae</name>
    <dbReference type="NCBI Taxonomy" id="754517"/>
    <lineage>
        <taxon>Bacteria</taxon>
        <taxon>Bacillati</taxon>
        <taxon>Mycoplasmatota</taxon>
        <taxon>Mollicutes</taxon>
        <taxon>Mycoplasmataceae</taxon>
        <taxon>Mycoplasma</taxon>
    </lineage>
</organism>
<reference evidence="2 3" key="1">
    <citation type="submission" date="2020-04" db="EMBL/GenBank/DDBJ databases">
        <title>Novel Mycoplasma species detected in Phocoena phocoena (harbor porpoise) from the USA.</title>
        <authorList>
            <person name="Volokhov D.V."/>
        </authorList>
    </citation>
    <scope>NUCLEOTIDE SEQUENCE [LARGE SCALE GENOMIC DNA]</scope>
    <source>
        <strain evidence="2 3">Phocoena C-264-GEN</strain>
    </source>
</reference>
<dbReference type="InterPro" id="IPR036514">
    <property type="entry name" value="SGNH_hydro_sf"/>
</dbReference>
<evidence type="ECO:0008006" key="4">
    <source>
        <dbReference type="Google" id="ProtNLM"/>
    </source>
</evidence>
<keyword evidence="3" id="KW-1185">Reference proteome</keyword>
<dbReference type="Pfam" id="PF00657">
    <property type="entry name" value="Lipase_GDSL"/>
    <property type="match status" value="1"/>
</dbReference>
<proteinExistence type="predicted"/>
<keyword evidence="1" id="KW-0175">Coiled coil</keyword>
<dbReference type="InterPro" id="IPR001087">
    <property type="entry name" value="GDSL"/>
</dbReference>
<evidence type="ECO:0000256" key="1">
    <source>
        <dbReference type="SAM" id="Coils"/>
    </source>
</evidence>
<dbReference type="Proteomes" id="UP000501060">
    <property type="component" value="Chromosome"/>
</dbReference>
<dbReference type="GO" id="GO:0016788">
    <property type="term" value="F:hydrolase activity, acting on ester bonds"/>
    <property type="evidence" value="ECO:0007669"/>
    <property type="project" value="InterPro"/>
</dbReference>
<dbReference type="RefSeq" id="WP_169605139.1">
    <property type="nucleotide sequence ID" value="NZ_CP051481.1"/>
</dbReference>
<protein>
    <recommendedName>
        <fullName evidence="4">SGNH hydrolase-type esterase domain-containing protein</fullName>
    </recommendedName>
</protein>